<gene>
    <name evidence="1" type="ORF">DFH08DRAFT_964926</name>
</gene>
<dbReference type="Proteomes" id="UP001218218">
    <property type="component" value="Unassembled WGS sequence"/>
</dbReference>
<evidence type="ECO:0000313" key="1">
    <source>
        <dbReference type="EMBL" id="KAJ7336970.1"/>
    </source>
</evidence>
<keyword evidence="2" id="KW-1185">Reference proteome</keyword>
<evidence type="ECO:0000313" key="2">
    <source>
        <dbReference type="Proteomes" id="UP001218218"/>
    </source>
</evidence>
<accession>A0AAD6ZSQ5</accession>
<organism evidence="1 2">
    <name type="scientific">Mycena albidolilacea</name>
    <dbReference type="NCBI Taxonomy" id="1033008"/>
    <lineage>
        <taxon>Eukaryota</taxon>
        <taxon>Fungi</taxon>
        <taxon>Dikarya</taxon>
        <taxon>Basidiomycota</taxon>
        <taxon>Agaricomycotina</taxon>
        <taxon>Agaricomycetes</taxon>
        <taxon>Agaricomycetidae</taxon>
        <taxon>Agaricales</taxon>
        <taxon>Marasmiineae</taxon>
        <taxon>Mycenaceae</taxon>
        <taxon>Mycena</taxon>
    </lineage>
</organism>
<dbReference type="AlphaFoldDB" id="A0AAD6ZSQ5"/>
<reference evidence="1" key="1">
    <citation type="submission" date="2023-03" db="EMBL/GenBank/DDBJ databases">
        <title>Massive genome expansion in bonnet fungi (Mycena s.s.) driven by repeated elements and novel gene families across ecological guilds.</title>
        <authorList>
            <consortium name="Lawrence Berkeley National Laboratory"/>
            <person name="Harder C.B."/>
            <person name="Miyauchi S."/>
            <person name="Viragh M."/>
            <person name="Kuo A."/>
            <person name="Thoen E."/>
            <person name="Andreopoulos B."/>
            <person name="Lu D."/>
            <person name="Skrede I."/>
            <person name="Drula E."/>
            <person name="Henrissat B."/>
            <person name="Morin E."/>
            <person name="Kohler A."/>
            <person name="Barry K."/>
            <person name="LaButti K."/>
            <person name="Morin E."/>
            <person name="Salamov A."/>
            <person name="Lipzen A."/>
            <person name="Mereny Z."/>
            <person name="Hegedus B."/>
            <person name="Baldrian P."/>
            <person name="Stursova M."/>
            <person name="Weitz H."/>
            <person name="Taylor A."/>
            <person name="Grigoriev I.V."/>
            <person name="Nagy L.G."/>
            <person name="Martin F."/>
            <person name="Kauserud H."/>
        </authorList>
    </citation>
    <scope>NUCLEOTIDE SEQUENCE</scope>
    <source>
        <strain evidence="1">CBHHK002</strain>
    </source>
</reference>
<dbReference type="EMBL" id="JARIHO010000030">
    <property type="protein sequence ID" value="KAJ7336970.1"/>
    <property type="molecule type" value="Genomic_DNA"/>
</dbReference>
<sequence length="82" mass="9556">MLRAQGFLEAGTVDRDHGERRVDMDRLYQNGGSPLGPALISYDAIYCDPTVEWVAVDQRHMLLVLLFIHTFIDYTFRLQRRD</sequence>
<proteinExistence type="predicted"/>
<protein>
    <submittedName>
        <fullName evidence="1">Uncharacterized protein</fullName>
    </submittedName>
</protein>
<comment type="caution">
    <text evidence="1">The sequence shown here is derived from an EMBL/GenBank/DDBJ whole genome shotgun (WGS) entry which is preliminary data.</text>
</comment>
<name>A0AAD6ZSQ5_9AGAR</name>